<reference evidence="2" key="1">
    <citation type="submission" date="2024-02" db="EMBL/GenBank/DDBJ databases">
        <authorList>
            <consortium name="ELIXIR-Norway"/>
            <consortium name="Elixir Norway"/>
        </authorList>
    </citation>
    <scope>NUCLEOTIDE SEQUENCE</scope>
</reference>
<dbReference type="PANTHER" id="PTHR31307">
    <property type="entry name" value="TRIHELIX TRANSCRIPTION FACTOR ASIL2"/>
    <property type="match status" value="1"/>
</dbReference>
<dbReference type="EMBL" id="OZ019899">
    <property type="protein sequence ID" value="CAK9231975.1"/>
    <property type="molecule type" value="Genomic_DNA"/>
</dbReference>
<dbReference type="Gene3D" id="1.10.10.60">
    <property type="entry name" value="Homeodomain-like"/>
    <property type="match status" value="1"/>
</dbReference>
<sequence>MEVKKVRNVASGGKGLVHEVGVGEIGGGVFHGGGGGGDGVGGQQQEGKDVGILLYQEVMEEDDQEQVGNMSLEVEKIGGGDVVHGRAEEMELAGGGDDDGGGACEVLRHVDGDENGGSMEDMVMWRGKIEVCAEGGHVVVGSLEDGVSRGGEGFKLQEVDQDVMEDKNGERRRREVMEHGQDLQTDMVRFADEKQQDDGVDRQQIEGEAETTTISPSVIKGRGKTPRDTVVEWSDGATIVLLNAFSEKYRALERSNFTSKIWADIAACVNARRVPLGAKGTTSGASQGEETPKTQEQCRIKVDNLKKRYKVEREKMLTSGMTTSKWPFFDALDDLVGSKPRNTRAGGDTGGSLRLGLANGQPLALRSSGEEGDRIFYLEARNGLNVDHKPDTFYNFTPLSGRGKRKKALEDLEREHVIAASLRALFEGFNIAGNIIDAMAHEEVDEDTLLNSRDVGSLLEKILAKHQLAIKLGPAERIKQAIEEAKERKLRAAQ</sequence>
<dbReference type="InterPro" id="IPR044822">
    <property type="entry name" value="Myb_DNA-bind_4"/>
</dbReference>
<organism evidence="2 3">
    <name type="scientific">Sphagnum troendelagicum</name>
    <dbReference type="NCBI Taxonomy" id="128251"/>
    <lineage>
        <taxon>Eukaryota</taxon>
        <taxon>Viridiplantae</taxon>
        <taxon>Streptophyta</taxon>
        <taxon>Embryophyta</taxon>
        <taxon>Bryophyta</taxon>
        <taxon>Sphagnophytina</taxon>
        <taxon>Sphagnopsida</taxon>
        <taxon>Sphagnales</taxon>
        <taxon>Sphagnaceae</taxon>
        <taxon>Sphagnum</taxon>
    </lineage>
</organism>
<accession>A0ABP0UWW6</accession>
<dbReference type="Proteomes" id="UP001497512">
    <property type="component" value="Chromosome 7"/>
</dbReference>
<name>A0ABP0UWW6_9BRYO</name>
<feature type="domain" description="Myb/SANT-like DNA-binding" evidence="1">
    <location>
        <begin position="232"/>
        <end position="335"/>
    </location>
</feature>
<dbReference type="Pfam" id="PF13837">
    <property type="entry name" value="Myb_DNA-bind_4"/>
    <property type="match status" value="1"/>
</dbReference>
<evidence type="ECO:0000313" key="3">
    <source>
        <dbReference type="Proteomes" id="UP001497512"/>
    </source>
</evidence>
<proteinExistence type="predicted"/>
<dbReference type="PANTHER" id="PTHR31307:SF45">
    <property type="entry name" value="OS09G0558200 PROTEIN"/>
    <property type="match status" value="1"/>
</dbReference>
<evidence type="ECO:0000259" key="1">
    <source>
        <dbReference type="Pfam" id="PF13837"/>
    </source>
</evidence>
<evidence type="ECO:0000313" key="2">
    <source>
        <dbReference type="EMBL" id="CAK9231975.1"/>
    </source>
</evidence>
<protein>
    <recommendedName>
        <fullName evidence="1">Myb/SANT-like DNA-binding domain-containing protein</fullName>
    </recommendedName>
</protein>
<gene>
    <name evidence="2" type="ORF">CSSPTR1EN2_LOCUS21026</name>
</gene>
<dbReference type="InterPro" id="IPR044823">
    <property type="entry name" value="ASIL1/2-like"/>
</dbReference>
<keyword evidence="3" id="KW-1185">Reference proteome</keyword>